<dbReference type="Pfam" id="PF08874">
    <property type="entry name" value="DUF1835"/>
    <property type="match status" value="1"/>
</dbReference>
<protein>
    <submittedName>
        <fullName evidence="2">DUF1835 domain-containing protein</fullName>
    </submittedName>
</protein>
<proteinExistence type="predicted"/>
<organism evidence="2 3">
    <name type="scientific">Algoriphagus sediminis</name>
    <dbReference type="NCBI Taxonomy" id="3057113"/>
    <lineage>
        <taxon>Bacteria</taxon>
        <taxon>Pseudomonadati</taxon>
        <taxon>Bacteroidota</taxon>
        <taxon>Cytophagia</taxon>
        <taxon>Cytophagales</taxon>
        <taxon>Cyclobacteriaceae</taxon>
        <taxon>Algoriphagus</taxon>
    </lineage>
</organism>
<reference evidence="2" key="1">
    <citation type="submission" date="2023-06" db="EMBL/GenBank/DDBJ databases">
        <title>Robiginitalea aurantiacus sp. nov. and Algoriphagus sediminis sp. nov., isolated from coastal sediment.</title>
        <authorList>
            <person name="Zhou Z.Y."/>
            <person name="An J."/>
            <person name="Jia Y.W."/>
            <person name="Du Z.J."/>
        </authorList>
    </citation>
    <scope>NUCLEOTIDE SEQUENCE</scope>
    <source>
        <strain evidence="2">C2-7</strain>
    </source>
</reference>
<dbReference type="EMBL" id="JAUEPH010000002">
    <property type="protein sequence ID" value="MDN3203233.1"/>
    <property type="molecule type" value="Genomic_DNA"/>
</dbReference>
<name>A0ABT7Y9P1_9BACT</name>
<dbReference type="Proteomes" id="UP001171916">
    <property type="component" value="Unassembled WGS sequence"/>
</dbReference>
<feature type="domain" description="DUF1835" evidence="1">
    <location>
        <begin position="5"/>
        <end position="113"/>
    </location>
</feature>
<evidence type="ECO:0000313" key="3">
    <source>
        <dbReference type="Proteomes" id="UP001171916"/>
    </source>
</evidence>
<dbReference type="RefSeq" id="WP_289998797.1">
    <property type="nucleotide sequence ID" value="NZ_JAUEPH010000002.1"/>
</dbReference>
<evidence type="ECO:0000313" key="2">
    <source>
        <dbReference type="EMBL" id="MDN3203233.1"/>
    </source>
</evidence>
<evidence type="ECO:0000259" key="1">
    <source>
        <dbReference type="Pfam" id="PF08874"/>
    </source>
</evidence>
<sequence length="244" mass="28087">MNSKIHILNGDALGDRFPATIPGDRIILRECLCYGPTDHENEDELFEKRAIFLEKLDPAYDYSSYVRPELNKLTEIPNDSEVYCWFEEDLFCQVNFWFSVHQVSKRTQNISLVLPHSDLIYGFGTLDRDGLEKAFARAQKLSESEIQTLSNLWKAFSRADVSSALSISKTQSEPLPFLLESVLAWKDSLPSSDSQGKPIEAMLEISAEFGTEDFRKIFPVFHKRYPIYGYGDLIAQDIWEKRKK</sequence>
<accession>A0ABT7Y9P1</accession>
<comment type="caution">
    <text evidence="2">The sequence shown here is derived from an EMBL/GenBank/DDBJ whole genome shotgun (WGS) entry which is preliminary data.</text>
</comment>
<dbReference type="InterPro" id="IPR014973">
    <property type="entry name" value="DUF1835"/>
</dbReference>
<gene>
    <name evidence="2" type="ORF">QVH07_03700</name>
</gene>
<keyword evidence="3" id="KW-1185">Reference proteome</keyword>